<dbReference type="KEGG" id="cci:CC1G_07278"/>
<dbReference type="EMBL" id="AACS02000012">
    <property type="protein sequence ID" value="EAU86620.2"/>
    <property type="molecule type" value="Genomic_DNA"/>
</dbReference>
<dbReference type="OrthoDB" id="1044435at2759"/>
<proteinExistence type="predicted"/>
<evidence type="ECO:0000313" key="4">
    <source>
        <dbReference type="EMBL" id="EAU86620.2"/>
    </source>
</evidence>
<dbReference type="InterPro" id="IPR002123">
    <property type="entry name" value="Plipid/glycerol_acylTrfase"/>
</dbReference>
<dbReference type="SMART" id="SM00563">
    <property type="entry name" value="PlsC"/>
    <property type="match status" value="1"/>
</dbReference>
<feature type="transmembrane region" description="Helical" evidence="2">
    <location>
        <begin position="383"/>
        <end position="402"/>
    </location>
</feature>
<sequence length="502" mass="55109">MELKLVYRGLRKVSDWILDGYFSEVVVEGKENVPVEGPLVIASTHSNDMIDIAALAVTVPHREWRFLCFWAKSDMFKNPIAAAILRSSGAIPVRRNPNKASSRSGATSGKSSPSKPQTSAEDMAARAALFGSTTKVLDKGGVVGLFPEGGSYTGWRIFQVLPGAAWCGVEHARSGKGREKKGVAIVPTAITYTDKAKFLSRIHVRYGEPILLSSYYDELFDPEVEPNVAANTVVKKITAEMEKRLVGMTVNAPDWETICAVKAARNILWGDEDRIRLQDWVSINQRLAEALGPASQAKTALVKYHSLLYHADVRHSVLESLNSSDTPSPPILSTIARLPLTLVRFIAFLPSLALFWPGYITGRLASKAFTNPLEEEAQCQFKSVGAGLGIAFNLSVILGLLWRAPGSALKRLVFEGNDHRSLWASFGQGISAAYLGVWVLAKWHNLLVNQLQRASKTFDVLEDCEGLSLHWPNGGPWTLHETSLSCYQPFHQTEGYFGGWGS</sequence>
<feature type="transmembrane region" description="Helical" evidence="2">
    <location>
        <begin position="422"/>
        <end position="441"/>
    </location>
</feature>
<keyword evidence="2" id="KW-0472">Membrane</keyword>
<keyword evidence="2" id="KW-0812">Transmembrane</keyword>
<name>A8NNI0_COPC7</name>
<feature type="region of interest" description="Disordered" evidence="1">
    <location>
        <begin position="94"/>
        <end position="118"/>
    </location>
</feature>
<comment type="caution">
    <text evidence="4">The sequence shown here is derived from an EMBL/GenBank/DDBJ whole genome shotgun (WGS) entry which is preliminary data.</text>
</comment>
<organism evidence="4 5">
    <name type="scientific">Coprinopsis cinerea (strain Okayama-7 / 130 / ATCC MYA-4618 / FGSC 9003)</name>
    <name type="common">Inky cap fungus</name>
    <name type="synonym">Hormographiella aspergillata</name>
    <dbReference type="NCBI Taxonomy" id="240176"/>
    <lineage>
        <taxon>Eukaryota</taxon>
        <taxon>Fungi</taxon>
        <taxon>Dikarya</taxon>
        <taxon>Basidiomycota</taxon>
        <taxon>Agaricomycotina</taxon>
        <taxon>Agaricomycetes</taxon>
        <taxon>Agaricomycetidae</taxon>
        <taxon>Agaricales</taxon>
        <taxon>Agaricineae</taxon>
        <taxon>Psathyrellaceae</taxon>
        <taxon>Coprinopsis</taxon>
    </lineage>
</organism>
<dbReference type="GO" id="GO:0016287">
    <property type="term" value="F:glycerone-phosphate O-acyltransferase activity"/>
    <property type="evidence" value="ECO:0007669"/>
    <property type="project" value="TreeGrafter"/>
</dbReference>
<evidence type="ECO:0000256" key="2">
    <source>
        <dbReference type="SAM" id="Phobius"/>
    </source>
</evidence>
<reference evidence="4 5" key="1">
    <citation type="journal article" date="2010" name="Proc. Natl. Acad. Sci. U.S.A.">
        <title>Insights into evolution of multicellular fungi from the assembled chromosomes of the mushroom Coprinopsis cinerea (Coprinus cinereus).</title>
        <authorList>
            <person name="Stajich J.E."/>
            <person name="Wilke S.K."/>
            <person name="Ahren D."/>
            <person name="Au C.H."/>
            <person name="Birren B.W."/>
            <person name="Borodovsky M."/>
            <person name="Burns C."/>
            <person name="Canback B."/>
            <person name="Casselton L.A."/>
            <person name="Cheng C.K."/>
            <person name="Deng J."/>
            <person name="Dietrich F.S."/>
            <person name="Fargo D.C."/>
            <person name="Farman M.L."/>
            <person name="Gathman A.C."/>
            <person name="Goldberg J."/>
            <person name="Guigo R."/>
            <person name="Hoegger P.J."/>
            <person name="Hooker J.B."/>
            <person name="Huggins A."/>
            <person name="James T.Y."/>
            <person name="Kamada T."/>
            <person name="Kilaru S."/>
            <person name="Kodira C."/>
            <person name="Kues U."/>
            <person name="Kupfer D."/>
            <person name="Kwan H.S."/>
            <person name="Lomsadze A."/>
            <person name="Li W."/>
            <person name="Lilly W.W."/>
            <person name="Ma L.J."/>
            <person name="Mackey A.J."/>
            <person name="Manning G."/>
            <person name="Martin F."/>
            <person name="Muraguchi H."/>
            <person name="Natvig D.O."/>
            <person name="Palmerini H."/>
            <person name="Ramesh M.A."/>
            <person name="Rehmeyer C.J."/>
            <person name="Roe B.A."/>
            <person name="Shenoy N."/>
            <person name="Stanke M."/>
            <person name="Ter-Hovhannisyan V."/>
            <person name="Tunlid A."/>
            <person name="Velagapudi R."/>
            <person name="Vision T.J."/>
            <person name="Zeng Q."/>
            <person name="Zolan M.E."/>
            <person name="Pukkila P.J."/>
        </authorList>
    </citation>
    <scope>NUCLEOTIDE SEQUENCE [LARGE SCALE GENOMIC DNA]</scope>
    <source>
        <strain evidence="5">Okayama-7 / 130 / ATCC MYA-4618 / FGSC 9003</strain>
    </source>
</reference>
<dbReference type="eggNOG" id="ENOG502SI2A">
    <property type="taxonomic scope" value="Eukaryota"/>
</dbReference>
<dbReference type="Pfam" id="PF01553">
    <property type="entry name" value="Acyltransferase"/>
    <property type="match status" value="1"/>
</dbReference>
<feature type="transmembrane region" description="Helical" evidence="2">
    <location>
        <begin position="342"/>
        <end position="362"/>
    </location>
</feature>
<dbReference type="AlphaFoldDB" id="A8NNI0"/>
<dbReference type="SUPFAM" id="SSF69593">
    <property type="entry name" value="Glycerol-3-phosphate (1)-acyltransferase"/>
    <property type="match status" value="1"/>
</dbReference>
<dbReference type="HOGENOM" id="CLU_026175_1_0_1"/>
<dbReference type="PANTHER" id="PTHR31605">
    <property type="entry name" value="GLYCEROL-3-PHOSPHATE O-ACYLTRANSFERASE 1"/>
    <property type="match status" value="1"/>
</dbReference>
<dbReference type="GO" id="GO:0004366">
    <property type="term" value="F:glycerol-3-phosphate O-acyltransferase activity"/>
    <property type="evidence" value="ECO:0007669"/>
    <property type="project" value="TreeGrafter"/>
</dbReference>
<keyword evidence="2" id="KW-1133">Transmembrane helix</keyword>
<dbReference type="PANTHER" id="PTHR31605:SF0">
    <property type="entry name" value="GLYCEROL-3-PHOSPHATE O-ACYLTRANSFERASE 1"/>
    <property type="match status" value="1"/>
</dbReference>
<dbReference type="InterPro" id="IPR052744">
    <property type="entry name" value="GPAT/DAPAT"/>
</dbReference>
<dbReference type="Proteomes" id="UP000001861">
    <property type="component" value="Unassembled WGS sequence"/>
</dbReference>
<dbReference type="GeneID" id="6011663"/>
<dbReference type="STRING" id="240176.A8NNI0"/>
<keyword evidence="5" id="KW-1185">Reference proteome</keyword>
<dbReference type="CDD" id="cd07992">
    <property type="entry name" value="LPLAT_AAK14816-like"/>
    <property type="match status" value="1"/>
</dbReference>
<evidence type="ECO:0000313" key="5">
    <source>
        <dbReference type="Proteomes" id="UP000001861"/>
    </source>
</evidence>
<evidence type="ECO:0000256" key="1">
    <source>
        <dbReference type="SAM" id="MobiDB-lite"/>
    </source>
</evidence>
<dbReference type="InParanoid" id="A8NNI0"/>
<evidence type="ECO:0000259" key="3">
    <source>
        <dbReference type="SMART" id="SM00563"/>
    </source>
</evidence>
<dbReference type="VEuPathDB" id="FungiDB:CC1G_07278"/>
<dbReference type="RefSeq" id="XP_001835136.2">
    <property type="nucleotide sequence ID" value="XM_001835084.2"/>
</dbReference>
<protein>
    <recommendedName>
        <fullName evidence="3">Phospholipid/glycerol acyltransferase domain-containing protein</fullName>
    </recommendedName>
</protein>
<gene>
    <name evidence="4" type="ORF">CC1G_07278</name>
</gene>
<dbReference type="OMA" id="VCFWAKS"/>
<feature type="domain" description="Phospholipid/glycerol acyltransferase" evidence="3">
    <location>
        <begin position="39"/>
        <end position="193"/>
    </location>
</feature>
<feature type="compositionally biased region" description="Low complexity" evidence="1">
    <location>
        <begin position="100"/>
        <end position="116"/>
    </location>
</feature>
<accession>A8NNI0</accession>
<dbReference type="GO" id="GO:0008654">
    <property type="term" value="P:phospholipid biosynthetic process"/>
    <property type="evidence" value="ECO:0007669"/>
    <property type="project" value="TreeGrafter"/>
</dbReference>